<gene>
    <name evidence="1" type="ORF">SacRon12I_06020</name>
</gene>
<reference evidence="1 2" key="1">
    <citation type="journal article" date="2012" name="ISME J.">
        <title>Genomic evidence of rapid, global-scale gene flow in a Sulfolobus species.</title>
        <authorList>
            <person name="Mao D."/>
            <person name="Grogan D."/>
        </authorList>
    </citation>
    <scope>NUCLEOTIDE SEQUENCE [LARGE SCALE GENOMIC DNA]</scope>
    <source>
        <strain evidence="1 2">Ron12/I</strain>
    </source>
</reference>
<accession>M1JCH8</accession>
<proteinExistence type="predicted"/>
<dbReference type="AlphaFoldDB" id="M1JCH8"/>
<evidence type="ECO:0000313" key="1">
    <source>
        <dbReference type="EMBL" id="AGE73440.1"/>
    </source>
</evidence>
<dbReference type="EMBL" id="CP002818">
    <property type="protein sequence ID" value="AGE73440.1"/>
    <property type="molecule type" value="Genomic_DNA"/>
</dbReference>
<evidence type="ECO:0008006" key="3">
    <source>
        <dbReference type="Google" id="ProtNLM"/>
    </source>
</evidence>
<name>M1JCH8_9CREN</name>
<dbReference type="PATRIC" id="fig|1028567.7.peg.1190"/>
<evidence type="ECO:0000313" key="2">
    <source>
        <dbReference type="Proteomes" id="UP000011280"/>
    </source>
</evidence>
<dbReference type="KEGG" id="sacr:SacRon12I_06020"/>
<protein>
    <recommendedName>
        <fullName evidence="3">VapB-type antitoxin</fullName>
    </recommendedName>
</protein>
<organism evidence="2">
    <name type="scientific">Sulfolobus acidocaldarius Ron12/I</name>
    <dbReference type="NCBI Taxonomy" id="1028567"/>
    <lineage>
        <taxon>Archaea</taxon>
        <taxon>Thermoproteota</taxon>
        <taxon>Thermoprotei</taxon>
        <taxon>Sulfolobales</taxon>
        <taxon>Sulfolobaceae</taxon>
        <taxon>Sulfolobus</taxon>
    </lineage>
</organism>
<dbReference type="HOGENOM" id="CLU_2629888_0_0_2"/>
<sequence>MRVDEEVKRSLIRISSELQQNKGEKVSINDTIKFLIDFYDKSKEVKKDPQLLLSLLGSMKGIREELEKAREEDESDY</sequence>
<dbReference type="Proteomes" id="UP000011280">
    <property type="component" value="Chromosome"/>
</dbReference>